<evidence type="ECO:0000313" key="1">
    <source>
        <dbReference type="EMBL" id="GEU44624.1"/>
    </source>
</evidence>
<organism evidence="1">
    <name type="scientific">Tanacetum cinerariifolium</name>
    <name type="common">Dalmatian daisy</name>
    <name type="synonym">Chrysanthemum cinerariifolium</name>
    <dbReference type="NCBI Taxonomy" id="118510"/>
    <lineage>
        <taxon>Eukaryota</taxon>
        <taxon>Viridiplantae</taxon>
        <taxon>Streptophyta</taxon>
        <taxon>Embryophyta</taxon>
        <taxon>Tracheophyta</taxon>
        <taxon>Spermatophyta</taxon>
        <taxon>Magnoliopsida</taxon>
        <taxon>eudicotyledons</taxon>
        <taxon>Gunneridae</taxon>
        <taxon>Pentapetalae</taxon>
        <taxon>asterids</taxon>
        <taxon>campanulids</taxon>
        <taxon>Asterales</taxon>
        <taxon>Asteraceae</taxon>
        <taxon>Asteroideae</taxon>
        <taxon>Anthemideae</taxon>
        <taxon>Anthemidinae</taxon>
        <taxon>Tanacetum</taxon>
    </lineage>
</organism>
<keyword evidence="1" id="KW-0808">Transferase</keyword>
<keyword evidence="1" id="KW-0548">Nucleotidyltransferase</keyword>
<keyword evidence="1" id="KW-0695">RNA-directed DNA polymerase</keyword>
<reference evidence="1" key="1">
    <citation type="journal article" date="2019" name="Sci. Rep.">
        <title>Draft genome of Tanacetum cinerariifolium, the natural source of mosquito coil.</title>
        <authorList>
            <person name="Yamashiro T."/>
            <person name="Shiraishi A."/>
            <person name="Satake H."/>
            <person name="Nakayama K."/>
        </authorList>
    </citation>
    <scope>NUCLEOTIDE SEQUENCE</scope>
</reference>
<protein>
    <submittedName>
        <fullName evidence="1">Reverse transcriptase domain-containing protein</fullName>
    </submittedName>
</protein>
<gene>
    <name evidence="1" type="ORF">Tci_016602</name>
</gene>
<dbReference type="AlphaFoldDB" id="A0A6L2K9Q5"/>
<dbReference type="GO" id="GO:0003964">
    <property type="term" value="F:RNA-directed DNA polymerase activity"/>
    <property type="evidence" value="ECO:0007669"/>
    <property type="project" value="UniProtKB-KW"/>
</dbReference>
<sequence length="154" mass="17719">MMEVFIWGLPRSIKGNVTASKPKTLEEAITITQRLMDQVIKHNSVQRINDHKRKFDDRRTFTNSNNYHNNRNKKTAAMITTNSRIEDKKPSGLMPPPQLSTMGMLETFPYVEDVSYTIQDLAQSTVILATKWATRPRTAETKGQPLEAIYYQCQ</sequence>
<comment type="caution">
    <text evidence="1">The sequence shown here is derived from an EMBL/GenBank/DDBJ whole genome shotgun (WGS) entry which is preliminary data.</text>
</comment>
<name>A0A6L2K9Q5_TANCI</name>
<accession>A0A6L2K9Q5</accession>
<proteinExistence type="predicted"/>
<dbReference type="EMBL" id="BKCJ010001871">
    <property type="protein sequence ID" value="GEU44624.1"/>
    <property type="molecule type" value="Genomic_DNA"/>
</dbReference>